<sequence length="417" mass="46584">MKPHYASFQGLRGLAVLAVTLHHTPMGPFADVQRGMGWMGVDLFFVLSGFLITGILFDSLERPGYFRNFYVRRSLRIFPIYYLAFALLLVATPLLRLRWSLWSLAYLGYGGNFVVPFLDLVRHNPTQVLMQVRGHWTMVCDLGPLWSLCVEEQFYLVWPAVVWFVRDRRTLMRLCAVIFMVAPVFRTAAYLTAPPREIGGFLLLWSSFTRCDTLLVGAWLALWLRGEKLTRSKLRGLGCGLIAGAGLMLVPSLLQLIQGARMAANDGRIGMAWAHPATNPFTVTVGLSLNALVCAGVLLLALDETTWLSRMLRLRWLAGVGTISYGVYFYAGWLGADGRFLTVLNPKLAGAAPMLHLLLTLVVAALSYRLLEAPILRLKERYAPARRWDVRPEVEQLAVISEAGAAWSPQRGRSVTA</sequence>
<evidence type="ECO:0000313" key="3">
    <source>
        <dbReference type="EMBL" id="SEG59254.1"/>
    </source>
</evidence>
<protein>
    <submittedName>
        <fullName evidence="3">Peptidoglycan/LPS O-acetylase OafA/YrhL, contains acyltransferase and SGNH-hydrolase domains</fullName>
    </submittedName>
</protein>
<keyword evidence="3" id="KW-0808">Transferase</keyword>
<evidence type="ECO:0000313" key="4">
    <source>
        <dbReference type="Proteomes" id="UP000236728"/>
    </source>
</evidence>
<reference evidence="3 4" key="1">
    <citation type="submission" date="2016-10" db="EMBL/GenBank/DDBJ databases">
        <authorList>
            <person name="de Groot N.N."/>
        </authorList>
    </citation>
    <scope>NUCLEOTIDE SEQUENCE [LARGE SCALE GENOMIC DNA]</scope>
    <source>
        <strain evidence="3 4">DSM 22489</strain>
    </source>
</reference>
<accession>A0A1H6BF84</accession>
<dbReference type="InterPro" id="IPR002656">
    <property type="entry name" value="Acyl_transf_3_dom"/>
</dbReference>
<feature type="transmembrane region" description="Helical" evidence="1">
    <location>
        <begin position="236"/>
        <end position="257"/>
    </location>
</feature>
<dbReference type="PANTHER" id="PTHR23028:SF53">
    <property type="entry name" value="ACYL_TRANSF_3 DOMAIN-CONTAINING PROTEIN"/>
    <property type="match status" value="1"/>
</dbReference>
<dbReference type="GO" id="GO:0000271">
    <property type="term" value="P:polysaccharide biosynthetic process"/>
    <property type="evidence" value="ECO:0007669"/>
    <property type="project" value="TreeGrafter"/>
</dbReference>
<name>A0A1H6BF84_9BACT</name>
<organism evidence="3 4">
    <name type="scientific">Bryocella elongata</name>
    <dbReference type="NCBI Taxonomy" id="863522"/>
    <lineage>
        <taxon>Bacteria</taxon>
        <taxon>Pseudomonadati</taxon>
        <taxon>Acidobacteriota</taxon>
        <taxon>Terriglobia</taxon>
        <taxon>Terriglobales</taxon>
        <taxon>Acidobacteriaceae</taxon>
        <taxon>Bryocella</taxon>
    </lineage>
</organism>
<keyword evidence="4" id="KW-1185">Reference proteome</keyword>
<dbReference type="InterPro" id="IPR050879">
    <property type="entry name" value="Acyltransferase_3"/>
</dbReference>
<dbReference type="GO" id="GO:0016020">
    <property type="term" value="C:membrane"/>
    <property type="evidence" value="ECO:0007669"/>
    <property type="project" value="TreeGrafter"/>
</dbReference>
<feature type="transmembrane region" description="Helical" evidence="1">
    <location>
        <begin position="351"/>
        <end position="371"/>
    </location>
</feature>
<keyword evidence="1" id="KW-1133">Transmembrane helix</keyword>
<proteinExistence type="predicted"/>
<feature type="domain" description="Acyltransferase 3" evidence="2">
    <location>
        <begin position="6"/>
        <end position="330"/>
    </location>
</feature>
<dbReference type="GO" id="GO:0016747">
    <property type="term" value="F:acyltransferase activity, transferring groups other than amino-acyl groups"/>
    <property type="evidence" value="ECO:0007669"/>
    <property type="project" value="InterPro"/>
</dbReference>
<dbReference type="AlphaFoldDB" id="A0A1H6BF84"/>
<keyword evidence="1" id="KW-0812">Transmembrane</keyword>
<dbReference type="Pfam" id="PF01757">
    <property type="entry name" value="Acyl_transf_3"/>
    <property type="match status" value="1"/>
</dbReference>
<keyword evidence="3" id="KW-0378">Hydrolase</keyword>
<feature type="transmembrane region" description="Helical" evidence="1">
    <location>
        <begin position="101"/>
        <end position="121"/>
    </location>
</feature>
<dbReference type="GO" id="GO:0016787">
    <property type="term" value="F:hydrolase activity"/>
    <property type="evidence" value="ECO:0007669"/>
    <property type="project" value="UniProtKB-KW"/>
</dbReference>
<dbReference type="EMBL" id="FNVA01000007">
    <property type="protein sequence ID" value="SEG59254.1"/>
    <property type="molecule type" value="Genomic_DNA"/>
</dbReference>
<dbReference type="PANTHER" id="PTHR23028">
    <property type="entry name" value="ACETYLTRANSFERASE"/>
    <property type="match status" value="1"/>
</dbReference>
<feature type="transmembrane region" description="Helical" evidence="1">
    <location>
        <begin position="171"/>
        <end position="191"/>
    </location>
</feature>
<feature type="transmembrane region" description="Helical" evidence="1">
    <location>
        <begin position="314"/>
        <end position="331"/>
    </location>
</feature>
<evidence type="ECO:0000256" key="1">
    <source>
        <dbReference type="SAM" id="Phobius"/>
    </source>
</evidence>
<feature type="transmembrane region" description="Helical" evidence="1">
    <location>
        <begin position="203"/>
        <end position="224"/>
    </location>
</feature>
<keyword evidence="1" id="KW-0472">Membrane</keyword>
<feature type="transmembrane region" description="Helical" evidence="1">
    <location>
        <begin position="277"/>
        <end position="302"/>
    </location>
</feature>
<keyword evidence="3" id="KW-0012">Acyltransferase</keyword>
<evidence type="ECO:0000259" key="2">
    <source>
        <dbReference type="Pfam" id="PF01757"/>
    </source>
</evidence>
<feature type="transmembrane region" description="Helical" evidence="1">
    <location>
        <begin position="78"/>
        <end position="95"/>
    </location>
</feature>
<gene>
    <name evidence="3" type="ORF">SAMN05421819_3653</name>
</gene>
<dbReference type="Proteomes" id="UP000236728">
    <property type="component" value="Unassembled WGS sequence"/>
</dbReference>
<feature type="transmembrane region" description="Helical" evidence="1">
    <location>
        <begin position="36"/>
        <end position="57"/>
    </location>
</feature>